<keyword evidence="2" id="KW-1003">Cell membrane</keyword>
<reference evidence="9" key="1">
    <citation type="submission" date="2023-07" db="EMBL/GenBank/DDBJ databases">
        <title>30 novel species of actinomycetes from the DSMZ collection.</title>
        <authorList>
            <person name="Nouioui I."/>
        </authorList>
    </citation>
    <scope>NUCLEOTIDE SEQUENCE [LARGE SCALE GENOMIC DNA]</scope>
    <source>
        <strain evidence="9">DSM 41699</strain>
    </source>
</reference>
<feature type="transmembrane region" description="Helical" evidence="6">
    <location>
        <begin position="98"/>
        <end position="123"/>
    </location>
</feature>
<dbReference type="PANTHER" id="PTHR23513">
    <property type="entry name" value="INTEGRAL MEMBRANE EFFLUX PROTEIN-RELATED"/>
    <property type="match status" value="1"/>
</dbReference>
<feature type="transmembrane region" description="Helical" evidence="6">
    <location>
        <begin position="305"/>
        <end position="329"/>
    </location>
</feature>
<dbReference type="EMBL" id="JAVREY010000015">
    <property type="protein sequence ID" value="MDT0464466.1"/>
    <property type="molecule type" value="Genomic_DNA"/>
</dbReference>
<feature type="transmembrane region" description="Helical" evidence="6">
    <location>
        <begin position="281"/>
        <end position="299"/>
    </location>
</feature>
<gene>
    <name evidence="8" type="ORF">RM764_15765</name>
</gene>
<accession>A0ABU2TU25</accession>
<keyword evidence="4 6" id="KW-1133">Transmembrane helix</keyword>
<feature type="transmembrane region" description="Helical" evidence="6">
    <location>
        <begin position="143"/>
        <end position="161"/>
    </location>
</feature>
<dbReference type="InterPro" id="IPR020846">
    <property type="entry name" value="MFS_dom"/>
</dbReference>
<evidence type="ECO:0000256" key="5">
    <source>
        <dbReference type="ARBA" id="ARBA00023136"/>
    </source>
</evidence>
<keyword evidence="5 6" id="KW-0472">Membrane</keyword>
<dbReference type="PANTHER" id="PTHR23513:SF6">
    <property type="entry name" value="MAJOR FACILITATOR SUPERFAMILY ASSOCIATED DOMAIN-CONTAINING PROTEIN"/>
    <property type="match status" value="1"/>
</dbReference>
<evidence type="ECO:0000259" key="7">
    <source>
        <dbReference type="PROSITE" id="PS50850"/>
    </source>
</evidence>
<dbReference type="Gene3D" id="1.20.1250.20">
    <property type="entry name" value="MFS general substrate transporter like domains"/>
    <property type="match status" value="1"/>
</dbReference>
<evidence type="ECO:0000256" key="6">
    <source>
        <dbReference type="SAM" id="Phobius"/>
    </source>
</evidence>
<feature type="transmembrane region" description="Helical" evidence="6">
    <location>
        <begin position="369"/>
        <end position="386"/>
    </location>
</feature>
<evidence type="ECO:0000313" key="8">
    <source>
        <dbReference type="EMBL" id="MDT0464466.1"/>
    </source>
</evidence>
<keyword evidence="9" id="KW-1185">Reference proteome</keyword>
<comment type="subcellular location">
    <subcellularLocation>
        <location evidence="1">Cell membrane</location>
        <topology evidence="1">Multi-pass membrane protein</topology>
    </subcellularLocation>
</comment>
<sequence>MYTLLARRDFRTFIAGQTLSTLGDHAVFVALGVWVKELTGSSSAAGLVLLAYTAPLLLLPVGGYLADRFPRRPVLLVTNLSLVLGSLPLLTVDGPSDAWVIHAVAAGYGLASAVTGPALSAVLRELVSGEADFGAAAALSQSVRSAVTLLAPLLGASLLGWAGGRAFTLVNMALLLGAVAAFLLLKGEGAAAPPQAPAPVDVMGGLRHLRASEGIRRLLVALTALTFAVGLLQPMLYTLIEDGLRRDPRFMGVLETVLAVGSLAGSVAGGFLIGRLGPRRMVMTGAALFGAGAGLLLVAELPVVLAGLVITGAAIPAAVIGLATAAQAATPARLMGRMQAVVNLCLTVPQALSLGVGSALVAVLSFRQVTAVMIAGAAVSALLLGRPGVRDAVGRRVPDRRPSTDPMT</sequence>
<comment type="caution">
    <text evidence="8">The sequence shown here is derived from an EMBL/GenBank/DDBJ whole genome shotgun (WGS) entry which is preliminary data.</text>
</comment>
<feature type="transmembrane region" description="Helical" evidence="6">
    <location>
        <begin position="218"/>
        <end position="240"/>
    </location>
</feature>
<name>A0ABU2TU25_9ACTN</name>
<evidence type="ECO:0000256" key="3">
    <source>
        <dbReference type="ARBA" id="ARBA00022692"/>
    </source>
</evidence>
<dbReference type="CDD" id="cd06173">
    <property type="entry name" value="MFS_MefA_like"/>
    <property type="match status" value="1"/>
</dbReference>
<dbReference type="SUPFAM" id="SSF103473">
    <property type="entry name" value="MFS general substrate transporter"/>
    <property type="match status" value="1"/>
</dbReference>
<dbReference type="PROSITE" id="PS50850">
    <property type="entry name" value="MFS"/>
    <property type="match status" value="1"/>
</dbReference>
<dbReference type="Pfam" id="PF07690">
    <property type="entry name" value="MFS_1"/>
    <property type="match status" value="1"/>
</dbReference>
<evidence type="ECO:0000256" key="1">
    <source>
        <dbReference type="ARBA" id="ARBA00004651"/>
    </source>
</evidence>
<feature type="transmembrane region" description="Helical" evidence="6">
    <location>
        <begin position="252"/>
        <end position="274"/>
    </location>
</feature>
<proteinExistence type="predicted"/>
<protein>
    <submittedName>
        <fullName evidence="8">MFS transporter</fullName>
    </submittedName>
</protein>
<feature type="transmembrane region" description="Helical" evidence="6">
    <location>
        <begin position="167"/>
        <end position="185"/>
    </location>
</feature>
<evidence type="ECO:0000313" key="9">
    <source>
        <dbReference type="Proteomes" id="UP001183809"/>
    </source>
</evidence>
<feature type="transmembrane region" description="Helical" evidence="6">
    <location>
        <begin position="341"/>
        <end position="363"/>
    </location>
</feature>
<evidence type="ECO:0000256" key="2">
    <source>
        <dbReference type="ARBA" id="ARBA00022475"/>
    </source>
</evidence>
<dbReference type="InterPro" id="IPR011701">
    <property type="entry name" value="MFS"/>
</dbReference>
<dbReference type="InterPro" id="IPR036259">
    <property type="entry name" value="MFS_trans_sf"/>
</dbReference>
<dbReference type="RefSeq" id="WP_311695676.1">
    <property type="nucleotide sequence ID" value="NZ_JAVREY010000015.1"/>
</dbReference>
<feature type="domain" description="Major facilitator superfamily (MFS) profile" evidence="7">
    <location>
        <begin position="4"/>
        <end position="393"/>
    </location>
</feature>
<organism evidence="8 9">
    <name type="scientific">Streptomyces gibsoniae</name>
    <dbReference type="NCBI Taxonomy" id="3075529"/>
    <lineage>
        <taxon>Bacteria</taxon>
        <taxon>Bacillati</taxon>
        <taxon>Actinomycetota</taxon>
        <taxon>Actinomycetes</taxon>
        <taxon>Kitasatosporales</taxon>
        <taxon>Streptomycetaceae</taxon>
        <taxon>Streptomyces</taxon>
    </lineage>
</organism>
<dbReference type="Proteomes" id="UP001183809">
    <property type="component" value="Unassembled WGS sequence"/>
</dbReference>
<keyword evidence="3 6" id="KW-0812">Transmembrane</keyword>
<feature type="transmembrane region" description="Helical" evidence="6">
    <location>
        <begin position="73"/>
        <end position="92"/>
    </location>
</feature>
<feature type="transmembrane region" description="Helical" evidence="6">
    <location>
        <begin position="47"/>
        <end position="66"/>
    </location>
</feature>
<feature type="transmembrane region" description="Helical" evidence="6">
    <location>
        <begin position="12"/>
        <end position="35"/>
    </location>
</feature>
<evidence type="ECO:0000256" key="4">
    <source>
        <dbReference type="ARBA" id="ARBA00022989"/>
    </source>
</evidence>